<proteinExistence type="predicted"/>
<accession>A0A379AFJ8</accession>
<protein>
    <submittedName>
        <fullName evidence="1">Enoyl-CoA hydratase</fullName>
    </submittedName>
</protein>
<reference evidence="1 2" key="1">
    <citation type="submission" date="2018-06" db="EMBL/GenBank/DDBJ databases">
        <authorList>
            <consortium name="Pathogen Informatics"/>
            <person name="Doyle S."/>
        </authorList>
    </citation>
    <scope>NUCLEOTIDE SEQUENCE [LARGE SCALE GENOMIC DNA]</scope>
    <source>
        <strain evidence="1 2">NCTC9381</strain>
    </source>
</reference>
<dbReference type="AlphaFoldDB" id="A0A379AFJ8"/>
<name>A0A379AFJ8_ENTAG</name>
<evidence type="ECO:0000313" key="1">
    <source>
        <dbReference type="EMBL" id="SUB16597.1"/>
    </source>
</evidence>
<gene>
    <name evidence="1" type="ORF">NCTC9381_02511</name>
</gene>
<sequence length="53" mass="6396">MLKARQRVLQLSRAELMDITEDWVDYAFTIEPKDIAYMERLVQLQNRQQRITA</sequence>
<dbReference type="Proteomes" id="UP000254640">
    <property type="component" value="Unassembled WGS sequence"/>
</dbReference>
<evidence type="ECO:0000313" key="2">
    <source>
        <dbReference type="Proteomes" id="UP000254640"/>
    </source>
</evidence>
<keyword evidence="2" id="KW-1185">Reference proteome</keyword>
<dbReference type="EMBL" id="UGSO01000001">
    <property type="protein sequence ID" value="SUB16597.1"/>
    <property type="molecule type" value="Genomic_DNA"/>
</dbReference>
<organism evidence="1 2">
    <name type="scientific">Enterobacter agglomerans</name>
    <name type="common">Erwinia herbicola</name>
    <name type="synonym">Pantoea agglomerans</name>
    <dbReference type="NCBI Taxonomy" id="549"/>
    <lineage>
        <taxon>Bacteria</taxon>
        <taxon>Pseudomonadati</taxon>
        <taxon>Pseudomonadota</taxon>
        <taxon>Gammaproteobacteria</taxon>
        <taxon>Enterobacterales</taxon>
        <taxon>Erwiniaceae</taxon>
        <taxon>Pantoea</taxon>
        <taxon>Pantoea agglomerans group</taxon>
    </lineage>
</organism>
<dbReference type="Gene3D" id="6.20.390.30">
    <property type="match status" value="1"/>
</dbReference>